<evidence type="ECO:0000313" key="2">
    <source>
        <dbReference type="EMBL" id="KHN97697.1"/>
    </source>
</evidence>
<sequence length="646" mass="69180">MSQVKNLRAMFENKGDASPPDRGRSPGITPGGHIGDASSNGSSRPLSKVRTNFVAIEKDGRMGLRRDHSGESSLSRRRTSVETADTESNGNYLDNPSTMPSDGVGESSRRNVASKTIFESLRILPHHEKAGVPVSGDSDVNRAHTEAENKPASPLRQANEQAGTSSAENAEFKSASVMDPSPSTKQNTRSSAQAITTTTGAMRNTSATSAARSSSNTATRSLKIRESSADEIHNVNAGPIPSAKARTVAPGAAKSRTLKTKSQNDAGFVKPKPKSPTQPVQMPSSLTAPTASSVSKVHVSRQSLFRHIGIQDKIIQPTLRSTMSNSTVPQPAIKGKGSSFSKSRPSLGPPPRKQSQLTASQKRQSNVDERFLARMMRPTQASSSKATDKVPVTPPKRTVPRLVGGEHGNQAVPRSASSRSQRIPMSTTPRRIAVPLTGYTEEFDPLNPEEEGNEFLNDHQLRIYNAHENTISSSNPATKCSTEEMDSSAAPQEPQRLETVTSLFGNVNLAMNDPIYNSRLREEADDPKASLTAVPTPPAGGLTEAPESVGSNEIAGEDKSCGAIEGLNDEILGTTTKQQMFEAESVPEKGKVHQGPIGNNRANEEPIIAEGHQTMGLVEMDLVEQHAIENSVSHLDTNHLDKQSIQ</sequence>
<dbReference type="RefSeq" id="XP_040678763.1">
    <property type="nucleotide sequence ID" value="XM_040823510.1"/>
</dbReference>
<feature type="compositionally biased region" description="Polar residues" evidence="1">
    <location>
        <begin position="415"/>
        <end position="425"/>
    </location>
</feature>
<gene>
    <name evidence="2" type="ORF">MAM_04712</name>
</gene>
<feature type="compositionally biased region" description="Basic and acidic residues" evidence="1">
    <location>
        <begin position="139"/>
        <end position="149"/>
    </location>
</feature>
<name>A0A0B2WW86_METAS</name>
<feature type="compositionally biased region" description="Polar residues" evidence="1">
    <location>
        <begin position="353"/>
        <end position="364"/>
    </location>
</feature>
<evidence type="ECO:0000313" key="3">
    <source>
        <dbReference type="Proteomes" id="UP000030816"/>
    </source>
</evidence>
<comment type="caution">
    <text evidence="2">The sequence shown here is derived from an EMBL/GenBank/DDBJ whole genome shotgun (WGS) entry which is preliminary data.</text>
</comment>
<feature type="compositionally biased region" description="Polar residues" evidence="1">
    <location>
        <begin position="275"/>
        <end position="294"/>
    </location>
</feature>
<dbReference type="AlphaFoldDB" id="A0A0B2WW86"/>
<dbReference type="OrthoDB" id="3600083at2759"/>
<accession>A0A0B2WW86</accession>
<keyword evidence="3" id="KW-1185">Reference proteome</keyword>
<evidence type="ECO:0000256" key="1">
    <source>
        <dbReference type="SAM" id="MobiDB-lite"/>
    </source>
</evidence>
<feature type="region of interest" description="Disordered" evidence="1">
    <location>
        <begin position="472"/>
        <end position="495"/>
    </location>
</feature>
<feature type="region of interest" description="Disordered" evidence="1">
    <location>
        <begin position="523"/>
        <end position="549"/>
    </location>
</feature>
<feature type="compositionally biased region" description="Basic and acidic residues" evidence="1">
    <location>
        <begin position="223"/>
        <end position="233"/>
    </location>
</feature>
<dbReference type="STRING" id="1081103.A0A0B2WW86"/>
<feature type="region of interest" description="Disordered" evidence="1">
    <location>
        <begin position="1"/>
        <end position="110"/>
    </location>
</feature>
<feature type="compositionally biased region" description="Polar residues" evidence="1">
    <location>
        <begin position="156"/>
        <end position="168"/>
    </location>
</feature>
<feature type="compositionally biased region" description="Basic and acidic residues" evidence="1">
    <location>
        <begin position="11"/>
        <end position="24"/>
    </location>
</feature>
<dbReference type="Proteomes" id="UP000030816">
    <property type="component" value="Unassembled WGS sequence"/>
</dbReference>
<feature type="region of interest" description="Disordered" evidence="1">
    <location>
        <begin position="321"/>
        <end position="425"/>
    </location>
</feature>
<reference evidence="2 3" key="1">
    <citation type="journal article" date="2014" name="Proc. Natl. Acad. Sci. U.S.A.">
        <title>Trajectory and genomic determinants of fungal-pathogen speciation and host adaptation.</title>
        <authorList>
            <person name="Hu X."/>
            <person name="Xiao G."/>
            <person name="Zheng P."/>
            <person name="Shang Y."/>
            <person name="Su Y."/>
            <person name="Zhang X."/>
            <person name="Liu X."/>
            <person name="Zhan S."/>
            <person name="St Leger R.J."/>
            <person name="Wang C."/>
        </authorList>
    </citation>
    <scope>NUCLEOTIDE SEQUENCE [LARGE SCALE GENOMIC DNA]</scope>
    <source>
        <strain evidence="2 3">ARSEF 1941</strain>
    </source>
</reference>
<feature type="compositionally biased region" description="Polar residues" evidence="1">
    <location>
        <begin position="181"/>
        <end position="202"/>
    </location>
</feature>
<feature type="compositionally biased region" description="Polar residues" evidence="1">
    <location>
        <begin position="81"/>
        <end position="100"/>
    </location>
</feature>
<feature type="region of interest" description="Disordered" evidence="1">
    <location>
        <begin position="128"/>
        <end position="294"/>
    </location>
</feature>
<dbReference type="GeneID" id="63739167"/>
<organism evidence="2 3">
    <name type="scientific">Metarhizium album (strain ARSEF 1941)</name>
    <dbReference type="NCBI Taxonomy" id="1081103"/>
    <lineage>
        <taxon>Eukaryota</taxon>
        <taxon>Fungi</taxon>
        <taxon>Dikarya</taxon>
        <taxon>Ascomycota</taxon>
        <taxon>Pezizomycotina</taxon>
        <taxon>Sordariomycetes</taxon>
        <taxon>Hypocreomycetidae</taxon>
        <taxon>Hypocreales</taxon>
        <taxon>Clavicipitaceae</taxon>
        <taxon>Metarhizium</taxon>
    </lineage>
</organism>
<feature type="compositionally biased region" description="Basic and acidic residues" evidence="1">
    <location>
        <begin position="56"/>
        <end position="70"/>
    </location>
</feature>
<feature type="compositionally biased region" description="Low complexity" evidence="1">
    <location>
        <begin position="203"/>
        <end position="221"/>
    </location>
</feature>
<dbReference type="EMBL" id="AZHE01000010">
    <property type="protein sequence ID" value="KHN97697.1"/>
    <property type="molecule type" value="Genomic_DNA"/>
</dbReference>
<proteinExistence type="predicted"/>
<protein>
    <submittedName>
        <fullName evidence="2">Uncharacterized protein</fullName>
    </submittedName>
</protein>
<dbReference type="HOGENOM" id="CLU_423933_0_0_1"/>